<reference evidence="1 2" key="1">
    <citation type="submission" date="2021-01" db="EMBL/GenBank/DDBJ databases">
        <title>Chromosome-level genome assembly of a human fungal pathogen reveals clustering of transcriptionally co-regulated genes.</title>
        <authorList>
            <person name="Voorhies M."/>
            <person name="Cohen S."/>
            <person name="Shea T.P."/>
            <person name="Petrus S."/>
            <person name="Munoz J.F."/>
            <person name="Poplawski S."/>
            <person name="Goldman W.E."/>
            <person name="Michael T."/>
            <person name="Cuomo C.A."/>
            <person name="Sil A."/>
            <person name="Beyhan S."/>
        </authorList>
    </citation>
    <scope>NUCLEOTIDE SEQUENCE [LARGE SCALE GENOMIC DNA]</scope>
    <source>
        <strain evidence="1 2">G184AR</strain>
    </source>
</reference>
<dbReference type="VEuPathDB" id="FungiDB:I7I52_11897"/>
<evidence type="ECO:0000313" key="1">
    <source>
        <dbReference type="EMBL" id="KAG5288419.1"/>
    </source>
</evidence>
<dbReference type="Proteomes" id="UP000670092">
    <property type="component" value="Unassembled WGS sequence"/>
</dbReference>
<gene>
    <name evidence="1" type="ORF">I7I52_11897</name>
</gene>
<sequence length="66" mass="7448">MINTHSDLICQTFLLRADDYAVSSIWKMLVLNVSFKNTLGLCVGIRATIGLRRISNVYLKSTTKRS</sequence>
<evidence type="ECO:0000313" key="2">
    <source>
        <dbReference type="Proteomes" id="UP000670092"/>
    </source>
</evidence>
<protein>
    <submittedName>
        <fullName evidence="1">Uncharacterized protein</fullName>
    </submittedName>
</protein>
<name>A0A8H7YF35_AJECA</name>
<proteinExistence type="predicted"/>
<accession>A0A8H7YF35</accession>
<dbReference type="AlphaFoldDB" id="A0A8H7YF35"/>
<comment type="caution">
    <text evidence="1">The sequence shown here is derived from an EMBL/GenBank/DDBJ whole genome shotgun (WGS) entry which is preliminary data.</text>
</comment>
<dbReference type="EMBL" id="JAEVHI010000006">
    <property type="protein sequence ID" value="KAG5288419.1"/>
    <property type="molecule type" value="Genomic_DNA"/>
</dbReference>
<organism evidence="1 2">
    <name type="scientific">Ajellomyces capsulatus</name>
    <name type="common">Darling's disease fungus</name>
    <name type="synonym">Histoplasma capsulatum</name>
    <dbReference type="NCBI Taxonomy" id="5037"/>
    <lineage>
        <taxon>Eukaryota</taxon>
        <taxon>Fungi</taxon>
        <taxon>Dikarya</taxon>
        <taxon>Ascomycota</taxon>
        <taxon>Pezizomycotina</taxon>
        <taxon>Eurotiomycetes</taxon>
        <taxon>Eurotiomycetidae</taxon>
        <taxon>Onygenales</taxon>
        <taxon>Ajellomycetaceae</taxon>
        <taxon>Histoplasma</taxon>
    </lineage>
</organism>